<keyword evidence="2" id="KW-1133">Transmembrane helix</keyword>
<feature type="transmembrane region" description="Helical" evidence="2">
    <location>
        <begin position="553"/>
        <end position="571"/>
    </location>
</feature>
<feature type="compositionally biased region" description="Basic and acidic residues" evidence="1">
    <location>
        <begin position="106"/>
        <end position="116"/>
    </location>
</feature>
<name>A0A3E0H805_9GAMM</name>
<evidence type="ECO:0008006" key="6">
    <source>
        <dbReference type="Google" id="ProtNLM"/>
    </source>
</evidence>
<evidence type="ECO:0000256" key="3">
    <source>
        <dbReference type="SAM" id="SignalP"/>
    </source>
</evidence>
<dbReference type="Proteomes" id="UP000256774">
    <property type="component" value="Unassembled WGS sequence"/>
</dbReference>
<feature type="signal peptide" evidence="3">
    <location>
        <begin position="1"/>
        <end position="24"/>
    </location>
</feature>
<keyword evidence="2" id="KW-0812">Transmembrane</keyword>
<feature type="transmembrane region" description="Helical" evidence="2">
    <location>
        <begin position="470"/>
        <end position="491"/>
    </location>
</feature>
<keyword evidence="2" id="KW-0472">Membrane</keyword>
<evidence type="ECO:0000256" key="1">
    <source>
        <dbReference type="SAM" id="MobiDB-lite"/>
    </source>
</evidence>
<dbReference type="OrthoDB" id="7431501at2"/>
<feature type="transmembrane region" description="Helical" evidence="2">
    <location>
        <begin position="577"/>
        <end position="596"/>
    </location>
</feature>
<dbReference type="InterPro" id="IPR027417">
    <property type="entry name" value="P-loop_NTPase"/>
</dbReference>
<feature type="region of interest" description="Disordered" evidence="1">
    <location>
        <begin position="102"/>
        <end position="122"/>
    </location>
</feature>
<evidence type="ECO:0000256" key="2">
    <source>
        <dbReference type="SAM" id="Phobius"/>
    </source>
</evidence>
<dbReference type="RefSeq" id="WP_147300246.1">
    <property type="nucleotide sequence ID" value="NZ_QUNR01000001.1"/>
</dbReference>
<dbReference type="AlphaFoldDB" id="A0A3E0H805"/>
<sequence length="1044" mass="116857">MTIKASWSQIAVLMLTFLITPLRADDNAATREDAVPSAQDVTRTHLQAEIADLQALLVGQLPQNASLPALFEIDLNNPQAVAQRISALESRLNAEPDAALKAANTAKDKQDAKADSEQDDNADAGMAAPIAQADQFVLIRRERDRLRLSFLQLPAERRSALIEQDRLKRTQEALVAEQAAAAAAMARSELARDNALAAATAARNDSERVLATEEARLLAQLSELSTLRQQWADSNQANLNERRALFARYAAVSQQTPLPSAQADELYNSIRGDLDQLRVGAADALNQLDNASQVPLLEEPLSLNDARFAAHGERVARLLQLRLRISQETQALRERERQERYEDAREKMTGLKTLQSQRVILLSQLSPNKRAEVTGFNAQGMSRVADEIAHVRLMVRWYPLQRTHDAQGLMSLLQNVFTAGKFGVGLLQLVFILALGVWARRRSRDWIGKARQWLSNHVQPKNLRLRLDRAMLTLTAMSRELMLLLCIYIVFDWLYAPAQSITEVAVLRKLAYAYGFYALALALIHRVFLTAISRYRSVTPELNSKILRSLRWVARWALVVSIYLIFAQALLGRGALYGIAEDVATFGAVVVAWRLIRAWRIEVTQAYLSYSPDGRLADMVHKSKGHSYGLVLAAAAFVIVAARGLWTWVTDLALGFEQTRKALAYLFRRQLERQSRKQADAVEPTALPDALTEALSEEPADVTLSIDHFPKLDAIVKQANALYDGGHGALIALTGDRGAGKTTWLMAMQRHLPSDMSCTYESLEERVYDADSVCRLLCRVLGIGETTEPKEIIAQLHAQRPQVVLLDLGQNLMLRTVGGLAGYDVFVAIAQATVGRVLWLVAFASWPYEYLQRIHPNRDVYDQHLVLSPWSDQRIGELIDSRMASADFTADYDSLLSNDALAPSPASLNSEVEAERIADRYHRLVWDYADGNPRLALHFFRLSLTWTGERRVEVHLFPMPPVGALEDFATRTHYVLACLVQHENLTATEASVSLGFPLSECERALYLLHQRGFLTVGNAQRYRVSTHWNRAVLRYLQRKKLLVV</sequence>
<evidence type="ECO:0000313" key="5">
    <source>
        <dbReference type="Proteomes" id="UP000256774"/>
    </source>
</evidence>
<organism evidence="4 5">
    <name type="scientific">Paraperlucidibaca baekdonensis</name>
    <dbReference type="NCBI Taxonomy" id="748120"/>
    <lineage>
        <taxon>Bacteria</taxon>
        <taxon>Pseudomonadati</taxon>
        <taxon>Pseudomonadota</taxon>
        <taxon>Gammaproteobacteria</taxon>
        <taxon>Moraxellales</taxon>
        <taxon>Moraxellaceae</taxon>
        <taxon>Paraperlucidibaca</taxon>
    </lineage>
</organism>
<dbReference type="EMBL" id="QUNR01000001">
    <property type="protein sequence ID" value="REH39866.1"/>
    <property type="molecule type" value="Genomic_DNA"/>
</dbReference>
<feature type="transmembrane region" description="Helical" evidence="2">
    <location>
        <begin position="419"/>
        <end position="439"/>
    </location>
</feature>
<proteinExistence type="predicted"/>
<reference evidence="4 5" key="1">
    <citation type="submission" date="2018-08" db="EMBL/GenBank/DDBJ databases">
        <title>Genomic Encyclopedia of Type Strains, Phase IV (KMG-IV): sequencing the most valuable type-strain genomes for metagenomic binning, comparative biology and taxonomic classification.</title>
        <authorList>
            <person name="Goeker M."/>
        </authorList>
    </citation>
    <scope>NUCLEOTIDE SEQUENCE [LARGE SCALE GENOMIC DNA]</scope>
    <source>
        <strain evidence="4 5">DSM 26022</strain>
    </source>
</reference>
<comment type="caution">
    <text evidence="4">The sequence shown here is derived from an EMBL/GenBank/DDBJ whole genome shotgun (WGS) entry which is preliminary data.</text>
</comment>
<evidence type="ECO:0000313" key="4">
    <source>
        <dbReference type="EMBL" id="REH39866.1"/>
    </source>
</evidence>
<protein>
    <recommendedName>
        <fullName evidence="6">AAA domain-containing protein</fullName>
    </recommendedName>
</protein>
<feature type="transmembrane region" description="Helical" evidence="2">
    <location>
        <begin position="628"/>
        <end position="649"/>
    </location>
</feature>
<feature type="transmembrane region" description="Helical" evidence="2">
    <location>
        <begin position="511"/>
        <end position="532"/>
    </location>
</feature>
<gene>
    <name evidence="4" type="ORF">DFR26_0060</name>
</gene>
<accession>A0A3E0H805</accession>
<keyword evidence="5" id="KW-1185">Reference proteome</keyword>
<feature type="chain" id="PRO_5017781560" description="AAA domain-containing protein" evidence="3">
    <location>
        <begin position="25"/>
        <end position="1044"/>
    </location>
</feature>
<keyword evidence="3" id="KW-0732">Signal</keyword>
<dbReference type="SUPFAM" id="SSF52540">
    <property type="entry name" value="P-loop containing nucleoside triphosphate hydrolases"/>
    <property type="match status" value="1"/>
</dbReference>